<dbReference type="EMBL" id="AAXW01000044">
    <property type="protein sequence ID" value="EAZ89433.1"/>
    <property type="molecule type" value="Genomic_DNA"/>
</dbReference>
<keyword evidence="2" id="KW-1185">Reference proteome</keyword>
<reference evidence="1 2" key="1">
    <citation type="submission" date="2007-03" db="EMBL/GenBank/DDBJ databases">
        <authorList>
            <person name="Stal L."/>
            <person name="Ferriera S."/>
            <person name="Johnson J."/>
            <person name="Kravitz S."/>
            <person name="Beeson K."/>
            <person name="Sutton G."/>
            <person name="Rogers Y.-H."/>
            <person name="Friedman R."/>
            <person name="Frazier M."/>
            <person name="Venter J.C."/>
        </authorList>
    </citation>
    <scope>NUCLEOTIDE SEQUENCE [LARGE SCALE GENOMIC DNA]</scope>
    <source>
        <strain evidence="1 2">CCY0110</strain>
    </source>
</reference>
<evidence type="ECO:0000313" key="2">
    <source>
        <dbReference type="Proteomes" id="UP000003781"/>
    </source>
</evidence>
<protein>
    <submittedName>
        <fullName evidence="1">Uncharacterized protein</fullName>
    </submittedName>
</protein>
<organism evidence="1 2">
    <name type="scientific">Crocosphaera chwakensis CCY0110</name>
    <dbReference type="NCBI Taxonomy" id="391612"/>
    <lineage>
        <taxon>Bacteria</taxon>
        <taxon>Bacillati</taxon>
        <taxon>Cyanobacteriota</taxon>
        <taxon>Cyanophyceae</taxon>
        <taxon>Oscillatoriophycideae</taxon>
        <taxon>Chroococcales</taxon>
        <taxon>Aphanothecaceae</taxon>
        <taxon>Crocosphaera</taxon>
        <taxon>Crocosphaera chwakensis</taxon>
    </lineage>
</organism>
<proteinExistence type="predicted"/>
<name>A3IVP3_9CHRO</name>
<dbReference type="AlphaFoldDB" id="A3IVP3"/>
<comment type="caution">
    <text evidence="1">The sequence shown here is derived from an EMBL/GenBank/DDBJ whole genome shotgun (WGS) entry which is preliminary data.</text>
</comment>
<gene>
    <name evidence="1" type="ORF">CY0110_27034</name>
</gene>
<sequence length="32" mass="3730">MILKSFEQESMILCIVEKAVENNHQHGEICQQ</sequence>
<evidence type="ECO:0000313" key="1">
    <source>
        <dbReference type="EMBL" id="EAZ89433.1"/>
    </source>
</evidence>
<dbReference type="Proteomes" id="UP000003781">
    <property type="component" value="Unassembled WGS sequence"/>
</dbReference>
<accession>A3IVP3</accession>